<comment type="caution">
    <text evidence="5">The sequence shown here is derived from an EMBL/GenBank/DDBJ whole genome shotgun (WGS) entry which is preliminary data.</text>
</comment>
<dbReference type="SUPFAM" id="SSF51206">
    <property type="entry name" value="cAMP-binding domain-like"/>
    <property type="match status" value="1"/>
</dbReference>
<dbReference type="SUPFAM" id="SSF46785">
    <property type="entry name" value="Winged helix' DNA-binding domain"/>
    <property type="match status" value="1"/>
</dbReference>
<evidence type="ECO:0000256" key="3">
    <source>
        <dbReference type="ARBA" id="ARBA00023163"/>
    </source>
</evidence>
<dbReference type="GO" id="GO:0006355">
    <property type="term" value="P:regulation of DNA-templated transcription"/>
    <property type="evidence" value="ECO:0007669"/>
    <property type="project" value="InterPro"/>
</dbReference>
<evidence type="ECO:0000313" key="6">
    <source>
        <dbReference type="Proteomes" id="UP000321960"/>
    </source>
</evidence>
<sequence>MPQHLIRKLQQFAPLSEEDGRALEDAASRKVRIFGAHQDVIREGDAPEHVNLILEGWACRYKQLEDGRRQIISFFLPGDLCDPHVFVLREMDHAIGTITPVRLAEIHRDQMLRLTDEHPRITQALWWETLVTAAIQREWTVNLGQRTGLERIGHLLCELFIRLRGVGLTEGDSCLLPVTQVELGDATGLSNVHVNRVLQELRSRELIVLRGKRLSIPDLEALQRVALFNVNYLHLEREGRRLEESHLIPG</sequence>
<dbReference type="CDD" id="cd00038">
    <property type="entry name" value="CAP_ED"/>
    <property type="match status" value="1"/>
</dbReference>
<keyword evidence="1" id="KW-0805">Transcription regulation</keyword>
<dbReference type="PROSITE" id="PS51063">
    <property type="entry name" value="HTH_CRP_2"/>
    <property type="match status" value="1"/>
</dbReference>
<accession>A0A512J242</accession>
<dbReference type="InterPro" id="IPR000595">
    <property type="entry name" value="cNMP-bd_dom"/>
</dbReference>
<dbReference type="InterPro" id="IPR036388">
    <property type="entry name" value="WH-like_DNA-bd_sf"/>
</dbReference>
<dbReference type="EMBL" id="BJZU01000031">
    <property type="protein sequence ID" value="GEP03929.1"/>
    <property type="molecule type" value="Genomic_DNA"/>
</dbReference>
<dbReference type="Gene3D" id="1.10.10.10">
    <property type="entry name" value="Winged helix-like DNA-binding domain superfamily/Winged helix DNA-binding domain"/>
    <property type="match status" value="1"/>
</dbReference>
<reference evidence="5 6" key="1">
    <citation type="submission" date="2019-07" db="EMBL/GenBank/DDBJ databases">
        <title>Whole genome shotgun sequence of Methylobacterium oxalidis NBRC 107715.</title>
        <authorList>
            <person name="Hosoyama A."/>
            <person name="Uohara A."/>
            <person name="Ohji S."/>
            <person name="Ichikawa N."/>
        </authorList>
    </citation>
    <scope>NUCLEOTIDE SEQUENCE [LARGE SCALE GENOMIC DNA]</scope>
    <source>
        <strain evidence="5 6">NBRC 107715</strain>
    </source>
</reference>
<dbReference type="InterPro" id="IPR012318">
    <property type="entry name" value="HTH_CRP"/>
</dbReference>
<dbReference type="OrthoDB" id="7584044at2"/>
<name>A0A512J242_9HYPH</name>
<gene>
    <name evidence="5" type="ORF">MOX02_19670</name>
</gene>
<keyword evidence="3" id="KW-0804">Transcription</keyword>
<protein>
    <submittedName>
        <fullName evidence="5">Crp/Fnr family transcriptional regulator</fullName>
    </submittedName>
</protein>
<proteinExistence type="predicted"/>
<evidence type="ECO:0000313" key="5">
    <source>
        <dbReference type="EMBL" id="GEP03929.1"/>
    </source>
</evidence>
<dbReference type="Pfam" id="PF00027">
    <property type="entry name" value="cNMP_binding"/>
    <property type="match status" value="1"/>
</dbReference>
<dbReference type="InterPro" id="IPR036390">
    <property type="entry name" value="WH_DNA-bd_sf"/>
</dbReference>
<dbReference type="InterPro" id="IPR014710">
    <property type="entry name" value="RmlC-like_jellyroll"/>
</dbReference>
<feature type="domain" description="HTH crp-type" evidence="4">
    <location>
        <begin position="146"/>
        <end position="220"/>
    </location>
</feature>
<evidence type="ECO:0000256" key="2">
    <source>
        <dbReference type="ARBA" id="ARBA00023125"/>
    </source>
</evidence>
<dbReference type="AlphaFoldDB" id="A0A512J242"/>
<evidence type="ECO:0000259" key="4">
    <source>
        <dbReference type="PROSITE" id="PS51063"/>
    </source>
</evidence>
<dbReference type="RefSeq" id="WP_147025595.1">
    <property type="nucleotide sequence ID" value="NZ_BJZU01000031.1"/>
</dbReference>
<dbReference type="SMART" id="SM00419">
    <property type="entry name" value="HTH_CRP"/>
    <property type="match status" value="1"/>
</dbReference>
<dbReference type="Proteomes" id="UP000321960">
    <property type="component" value="Unassembled WGS sequence"/>
</dbReference>
<evidence type="ECO:0000256" key="1">
    <source>
        <dbReference type="ARBA" id="ARBA00023015"/>
    </source>
</evidence>
<keyword evidence="2" id="KW-0238">DNA-binding</keyword>
<dbReference type="SMART" id="SM00100">
    <property type="entry name" value="cNMP"/>
    <property type="match status" value="1"/>
</dbReference>
<dbReference type="Pfam" id="PF13545">
    <property type="entry name" value="HTH_Crp_2"/>
    <property type="match status" value="1"/>
</dbReference>
<organism evidence="5 6">
    <name type="scientific">Methylobacterium oxalidis</name>
    <dbReference type="NCBI Taxonomy" id="944322"/>
    <lineage>
        <taxon>Bacteria</taxon>
        <taxon>Pseudomonadati</taxon>
        <taxon>Pseudomonadota</taxon>
        <taxon>Alphaproteobacteria</taxon>
        <taxon>Hyphomicrobiales</taxon>
        <taxon>Methylobacteriaceae</taxon>
        <taxon>Methylobacterium</taxon>
    </lineage>
</organism>
<dbReference type="Gene3D" id="2.60.120.10">
    <property type="entry name" value="Jelly Rolls"/>
    <property type="match status" value="1"/>
</dbReference>
<dbReference type="GO" id="GO:0003677">
    <property type="term" value="F:DNA binding"/>
    <property type="evidence" value="ECO:0007669"/>
    <property type="project" value="UniProtKB-KW"/>
</dbReference>
<dbReference type="InterPro" id="IPR018490">
    <property type="entry name" value="cNMP-bd_dom_sf"/>
</dbReference>